<dbReference type="GeneID" id="17357183"/>
<dbReference type="InParanoid" id="E1Z8X6"/>
<evidence type="ECO:0000256" key="1">
    <source>
        <dbReference type="SAM" id="MobiDB-lite"/>
    </source>
</evidence>
<evidence type="ECO:0000313" key="3">
    <source>
        <dbReference type="EMBL" id="EFN57418.1"/>
    </source>
</evidence>
<proteinExistence type="predicted"/>
<dbReference type="KEGG" id="cvr:CHLNCDRAFT_142863"/>
<feature type="region of interest" description="Disordered" evidence="1">
    <location>
        <begin position="114"/>
        <end position="150"/>
    </location>
</feature>
<evidence type="ECO:0000313" key="4">
    <source>
        <dbReference type="Proteomes" id="UP000008141"/>
    </source>
</evidence>
<keyword evidence="2" id="KW-0812">Transmembrane</keyword>
<dbReference type="OMA" id="ELLYCCM"/>
<organism evidence="4">
    <name type="scientific">Chlorella variabilis</name>
    <name type="common">Green alga</name>
    <dbReference type="NCBI Taxonomy" id="554065"/>
    <lineage>
        <taxon>Eukaryota</taxon>
        <taxon>Viridiplantae</taxon>
        <taxon>Chlorophyta</taxon>
        <taxon>core chlorophytes</taxon>
        <taxon>Trebouxiophyceae</taxon>
        <taxon>Chlorellales</taxon>
        <taxon>Chlorellaceae</taxon>
        <taxon>Chlorella clade</taxon>
        <taxon>Chlorella</taxon>
    </lineage>
</organism>
<feature type="compositionally biased region" description="Low complexity" evidence="1">
    <location>
        <begin position="115"/>
        <end position="134"/>
    </location>
</feature>
<protein>
    <submittedName>
        <fullName evidence="3">Uncharacterized protein</fullName>
    </submittedName>
</protein>
<evidence type="ECO:0000256" key="2">
    <source>
        <dbReference type="SAM" id="Phobius"/>
    </source>
</evidence>
<sequence>MPGCRHVSVQAEQLLASGKAKYEGGDRMGALRLWEQALEQSPTQEQRLAALFNSACVHASFGDVELAQIPLKDAIYGGLDYAAAVAQQDERFVKLKASAQVMIQMRKFNEQVLRSKASGPAAPPSFGSGSRSSSSGGGGGGSSSKASGKGLLGKDMSDVLSTDAESIDASIGGIIKRVAVLLLVLSGLGVVLFYLGLKYAFPESPY</sequence>
<keyword evidence="2" id="KW-1133">Transmembrane helix</keyword>
<dbReference type="OrthoDB" id="511716at2759"/>
<name>E1Z8X6_CHLVA</name>
<keyword evidence="2" id="KW-0472">Membrane</keyword>
<dbReference type="EMBL" id="GL433839">
    <property type="protein sequence ID" value="EFN57418.1"/>
    <property type="molecule type" value="Genomic_DNA"/>
</dbReference>
<dbReference type="eggNOG" id="ENOG502SDWC">
    <property type="taxonomic scope" value="Eukaryota"/>
</dbReference>
<feature type="transmembrane region" description="Helical" evidence="2">
    <location>
        <begin position="178"/>
        <end position="197"/>
    </location>
</feature>
<accession>E1Z8X6</accession>
<dbReference type="RefSeq" id="XP_005849520.1">
    <property type="nucleotide sequence ID" value="XM_005849458.1"/>
</dbReference>
<reference evidence="3 4" key="1">
    <citation type="journal article" date="2010" name="Plant Cell">
        <title>The Chlorella variabilis NC64A genome reveals adaptation to photosymbiosis, coevolution with viruses, and cryptic sex.</title>
        <authorList>
            <person name="Blanc G."/>
            <person name="Duncan G."/>
            <person name="Agarkova I."/>
            <person name="Borodovsky M."/>
            <person name="Gurnon J."/>
            <person name="Kuo A."/>
            <person name="Lindquist E."/>
            <person name="Lucas S."/>
            <person name="Pangilinan J."/>
            <person name="Polle J."/>
            <person name="Salamov A."/>
            <person name="Terry A."/>
            <person name="Yamada T."/>
            <person name="Dunigan D.D."/>
            <person name="Grigoriev I.V."/>
            <person name="Claverie J.M."/>
            <person name="Van Etten J.L."/>
        </authorList>
    </citation>
    <scope>NUCLEOTIDE SEQUENCE [LARGE SCALE GENOMIC DNA]</scope>
    <source>
        <strain evidence="3 4">NC64A</strain>
    </source>
</reference>
<keyword evidence="4" id="KW-1185">Reference proteome</keyword>
<gene>
    <name evidence="3" type="ORF">CHLNCDRAFT_142863</name>
</gene>
<dbReference type="AlphaFoldDB" id="E1Z8X6"/>
<dbReference type="Proteomes" id="UP000008141">
    <property type="component" value="Unassembled WGS sequence"/>
</dbReference>